<evidence type="ECO:0000256" key="1">
    <source>
        <dbReference type="SAM" id="MobiDB-lite"/>
    </source>
</evidence>
<feature type="compositionally biased region" description="Basic and acidic residues" evidence="1">
    <location>
        <begin position="37"/>
        <end position="46"/>
    </location>
</feature>
<protein>
    <submittedName>
        <fullName evidence="2">Uncharacterized protein</fullName>
    </submittedName>
</protein>
<accession>A0A4P7IM31</accession>
<feature type="region of interest" description="Disordered" evidence="1">
    <location>
        <begin position="31"/>
        <end position="55"/>
    </location>
</feature>
<name>A0A4P7IM31_9ACTN</name>
<gene>
    <name evidence="2" type="ORF">EXE58_19030</name>
</gene>
<dbReference type="EMBL" id="CP038436">
    <property type="protein sequence ID" value="QBX57311.1"/>
    <property type="molecule type" value="Genomic_DNA"/>
</dbReference>
<proteinExistence type="predicted"/>
<organism evidence="2 3">
    <name type="scientific">Nocardioides seonyuensis</name>
    <dbReference type="NCBI Taxonomy" id="2518371"/>
    <lineage>
        <taxon>Bacteria</taxon>
        <taxon>Bacillati</taxon>
        <taxon>Actinomycetota</taxon>
        <taxon>Actinomycetes</taxon>
        <taxon>Propionibacteriales</taxon>
        <taxon>Nocardioidaceae</taxon>
        <taxon>Nocardioides</taxon>
    </lineage>
</organism>
<keyword evidence="3" id="KW-1185">Reference proteome</keyword>
<evidence type="ECO:0000313" key="2">
    <source>
        <dbReference type="EMBL" id="QBX57311.1"/>
    </source>
</evidence>
<reference evidence="2 3" key="1">
    <citation type="submission" date="2019-03" db="EMBL/GenBank/DDBJ databases">
        <title>Three New Species of Nocardioides, Nocardioides euryhalodurans sp. nov., Nocardioides seonyuensis sp. nov. and Nocardioides eburneoflavus sp. nov. Iolated from Soil.</title>
        <authorList>
            <person name="Roh S.G."/>
            <person name="Lee C."/>
            <person name="Kim M.-K."/>
            <person name="Kim S.B."/>
        </authorList>
    </citation>
    <scope>NUCLEOTIDE SEQUENCE [LARGE SCALE GENOMIC DNA]</scope>
    <source>
        <strain evidence="2 3">MMS17-SY207-3</strain>
    </source>
</reference>
<dbReference type="KEGG" id="nsn:EXE58_19030"/>
<dbReference type="OrthoDB" id="4774250at2"/>
<evidence type="ECO:0000313" key="3">
    <source>
        <dbReference type="Proteomes" id="UP000294853"/>
    </source>
</evidence>
<dbReference type="AlphaFoldDB" id="A0A4P7IM31"/>
<sequence length="112" mass="11990">MGDVLDQITTMLDSPVRVEVREADGTTYADIATPPEHLTEPPKEESVWPTTPATSHAGFMPGEQVALAYVLTRQTADLDGSAPLRLPPTLLASRRDGLVLVGLTSHTIATIQ</sequence>
<dbReference type="Proteomes" id="UP000294853">
    <property type="component" value="Chromosome"/>
</dbReference>